<dbReference type="NCBIfam" id="NF001614">
    <property type="entry name" value="PRK00402.1"/>
    <property type="match status" value="1"/>
</dbReference>
<keyword evidence="3" id="KW-0408">Iron</keyword>
<keyword evidence="5" id="KW-0456">Lyase</keyword>
<protein>
    <submittedName>
        <fullName evidence="7">3-isopropylmalate dehydratase large subunit</fullName>
    </submittedName>
</protein>
<dbReference type="RefSeq" id="WP_004093014.1">
    <property type="nucleotide sequence ID" value="NZ_AFGF01000024.1"/>
</dbReference>
<dbReference type="NCBIfam" id="TIGR02086">
    <property type="entry name" value="IPMI_arch"/>
    <property type="match status" value="1"/>
</dbReference>
<keyword evidence="1" id="KW-0004">4Fe-4S</keyword>
<evidence type="ECO:0000256" key="4">
    <source>
        <dbReference type="ARBA" id="ARBA00023014"/>
    </source>
</evidence>
<dbReference type="SUPFAM" id="SSF53732">
    <property type="entry name" value="Aconitase iron-sulfur domain"/>
    <property type="match status" value="1"/>
</dbReference>
<reference evidence="7 8" key="1">
    <citation type="journal article" date="2011" name="EMBO J.">
        <title>Structural diversity of bacterial flagellar motors.</title>
        <authorList>
            <person name="Chen S."/>
            <person name="Beeby M."/>
            <person name="Murphy G.E."/>
            <person name="Leadbetter J.R."/>
            <person name="Hendrixson D.R."/>
            <person name="Briegel A."/>
            <person name="Li Z."/>
            <person name="Shi J."/>
            <person name="Tocheva E.I."/>
            <person name="Muller A."/>
            <person name="Dobro M.J."/>
            <person name="Jensen G.J."/>
        </authorList>
    </citation>
    <scope>NUCLEOTIDE SEQUENCE [LARGE SCALE GENOMIC DNA]</scope>
    <source>
        <strain evidence="7 8">DSM 6540</strain>
    </source>
</reference>
<dbReference type="InterPro" id="IPR001030">
    <property type="entry name" value="Acoase/IPM_deHydtase_lsu_aba"/>
</dbReference>
<proteinExistence type="predicted"/>
<evidence type="ECO:0000256" key="1">
    <source>
        <dbReference type="ARBA" id="ARBA00022485"/>
    </source>
</evidence>
<dbReference type="InterPro" id="IPR036008">
    <property type="entry name" value="Aconitase_4Fe-4S_dom"/>
</dbReference>
<dbReference type="Pfam" id="PF00330">
    <property type="entry name" value="Aconitase"/>
    <property type="match status" value="1"/>
</dbReference>
<keyword evidence="8" id="KW-1185">Reference proteome</keyword>
<dbReference type="GO" id="GO:0009098">
    <property type="term" value="P:L-leucine biosynthetic process"/>
    <property type="evidence" value="ECO:0007669"/>
    <property type="project" value="InterPro"/>
</dbReference>
<dbReference type="GO" id="GO:0046872">
    <property type="term" value="F:metal ion binding"/>
    <property type="evidence" value="ECO:0007669"/>
    <property type="project" value="UniProtKB-KW"/>
</dbReference>
<dbReference type="PANTHER" id="PTHR43822">
    <property type="entry name" value="HOMOACONITASE, MITOCHONDRIAL-RELATED"/>
    <property type="match status" value="1"/>
</dbReference>
<dbReference type="PRINTS" id="PR00415">
    <property type="entry name" value="ACONITASE"/>
</dbReference>
<feature type="domain" description="Aconitase/3-isopropylmalate dehydratase large subunit alpha/beta/alpha" evidence="6">
    <location>
        <begin position="25"/>
        <end position="283"/>
    </location>
</feature>
<dbReference type="STRING" id="1009370.ALO_03821"/>
<dbReference type="EMBL" id="AFGF01000024">
    <property type="protein sequence ID" value="EGO65262.1"/>
    <property type="molecule type" value="Genomic_DNA"/>
</dbReference>
<dbReference type="AlphaFoldDB" id="F7NFD7"/>
<dbReference type="GO" id="GO:0051539">
    <property type="term" value="F:4 iron, 4 sulfur cluster binding"/>
    <property type="evidence" value="ECO:0007669"/>
    <property type="project" value="UniProtKB-KW"/>
</dbReference>
<evidence type="ECO:0000313" key="7">
    <source>
        <dbReference type="EMBL" id="EGO65262.1"/>
    </source>
</evidence>
<keyword evidence="2" id="KW-0479">Metal-binding</keyword>
<evidence type="ECO:0000313" key="8">
    <source>
        <dbReference type="Proteomes" id="UP000003240"/>
    </source>
</evidence>
<evidence type="ECO:0000256" key="5">
    <source>
        <dbReference type="ARBA" id="ARBA00023239"/>
    </source>
</evidence>
<sequence length="419" mass="44202">MGQTIVQKILSCKSNCKDPAVGQIVDVAVDLAIIHDNNGPIMIKQFADIPNAKVWDPDKVWFSLDHHSPATSFRAAEHYQDIKRFAAQYGTNIFPLGRGIMHPVVAEEGLARPGNVVVGTDSHTVGLGSLGCFATGIGSTEMAAVLASGKIWLQVPETVKITLTGTLRPGVTAKDISLFILSQFGPHGLNYMAVELGGPVMKALSVEERMAIAIMGLEMGTKNVFVSCDAKTFGKIGGQRDGDQLWQPDADAIYAAEKSYDVSELQPFVARPSLPTNGAEVAEVSGTPIHQATLGSCSGAFYHDLVQAAQILDGKKVHKDVRFIIVPNTSRVVEQAARDGIIERLVKAGAIINSPTCGTCAGYEVGCLAPGDVCISTTTRNMDGRMGPGGQIYLASALTVAASAVAGAITDPREMLGGK</sequence>
<dbReference type="GO" id="GO:0003861">
    <property type="term" value="F:3-isopropylmalate dehydratase activity"/>
    <property type="evidence" value="ECO:0007669"/>
    <property type="project" value="InterPro"/>
</dbReference>
<dbReference type="OrthoDB" id="9802769at2"/>
<dbReference type="Proteomes" id="UP000003240">
    <property type="component" value="Unassembled WGS sequence"/>
</dbReference>
<comment type="caution">
    <text evidence="7">The sequence shown here is derived from an EMBL/GenBank/DDBJ whole genome shotgun (WGS) entry which is preliminary data.</text>
</comment>
<dbReference type="InterPro" id="IPR006251">
    <property type="entry name" value="Homoacnase/IPMdehydase_lsu"/>
</dbReference>
<dbReference type="PANTHER" id="PTHR43822:SF2">
    <property type="entry name" value="HOMOACONITASE, MITOCHONDRIAL"/>
    <property type="match status" value="1"/>
</dbReference>
<dbReference type="eggNOG" id="COG0065">
    <property type="taxonomic scope" value="Bacteria"/>
</dbReference>
<evidence type="ECO:0000256" key="2">
    <source>
        <dbReference type="ARBA" id="ARBA00022723"/>
    </source>
</evidence>
<organism evidence="7 8">
    <name type="scientific">Acetonema longum DSM 6540</name>
    <dbReference type="NCBI Taxonomy" id="1009370"/>
    <lineage>
        <taxon>Bacteria</taxon>
        <taxon>Bacillati</taxon>
        <taxon>Bacillota</taxon>
        <taxon>Negativicutes</taxon>
        <taxon>Acetonemataceae</taxon>
        <taxon>Acetonema</taxon>
    </lineage>
</organism>
<dbReference type="Gene3D" id="3.30.499.10">
    <property type="entry name" value="Aconitase, domain 3"/>
    <property type="match status" value="2"/>
</dbReference>
<evidence type="ECO:0000256" key="3">
    <source>
        <dbReference type="ARBA" id="ARBA00023004"/>
    </source>
</evidence>
<name>F7NFD7_9FIRM</name>
<accession>F7NFD7</accession>
<dbReference type="InterPro" id="IPR050067">
    <property type="entry name" value="IPM_dehydratase_rel_enz"/>
</dbReference>
<dbReference type="InterPro" id="IPR011826">
    <property type="entry name" value="HAcnase/IPMdehydase_lsu_prok"/>
</dbReference>
<evidence type="ECO:0000259" key="6">
    <source>
        <dbReference type="Pfam" id="PF00330"/>
    </source>
</evidence>
<keyword evidence="4" id="KW-0411">Iron-sulfur</keyword>
<dbReference type="InterPro" id="IPR015931">
    <property type="entry name" value="Acnase/IPM_dHydase_lsu_aba_1/3"/>
</dbReference>
<gene>
    <name evidence="7" type="ORF">ALO_03821</name>
</gene>
<dbReference type="NCBIfam" id="TIGR01343">
    <property type="entry name" value="hacA_fam"/>
    <property type="match status" value="1"/>
</dbReference>